<accession>A0AA39Z8R6</accession>
<feature type="compositionally biased region" description="Basic and acidic residues" evidence="1">
    <location>
        <begin position="192"/>
        <end position="201"/>
    </location>
</feature>
<keyword evidence="3" id="KW-1185">Reference proteome</keyword>
<name>A0AA39Z8R6_9PEZI</name>
<dbReference type="EMBL" id="JAULSY010000090">
    <property type="protein sequence ID" value="KAK0666318.1"/>
    <property type="molecule type" value="Genomic_DNA"/>
</dbReference>
<evidence type="ECO:0000313" key="2">
    <source>
        <dbReference type="EMBL" id="KAK0666318.1"/>
    </source>
</evidence>
<evidence type="ECO:0000256" key="1">
    <source>
        <dbReference type="SAM" id="MobiDB-lite"/>
    </source>
</evidence>
<reference evidence="2" key="1">
    <citation type="submission" date="2023-06" db="EMBL/GenBank/DDBJ databases">
        <title>Genome-scale phylogeny and comparative genomics of the fungal order Sordariales.</title>
        <authorList>
            <consortium name="Lawrence Berkeley National Laboratory"/>
            <person name="Hensen N."/>
            <person name="Bonometti L."/>
            <person name="Westerberg I."/>
            <person name="Brannstrom I.O."/>
            <person name="Guillou S."/>
            <person name="Cros-Aarteil S."/>
            <person name="Calhoun S."/>
            <person name="Haridas S."/>
            <person name="Kuo A."/>
            <person name="Mondo S."/>
            <person name="Pangilinan J."/>
            <person name="Riley R."/>
            <person name="Labutti K."/>
            <person name="Andreopoulos B."/>
            <person name="Lipzen A."/>
            <person name="Chen C."/>
            <person name="Yanf M."/>
            <person name="Daum C."/>
            <person name="Ng V."/>
            <person name="Clum A."/>
            <person name="Steindorff A."/>
            <person name="Ohm R."/>
            <person name="Martin F."/>
            <person name="Silar P."/>
            <person name="Natvig D."/>
            <person name="Lalanne C."/>
            <person name="Gautier V."/>
            <person name="Ament-Velasquez S.L."/>
            <person name="Kruys A."/>
            <person name="Hutchinson M.I."/>
            <person name="Powell A.J."/>
            <person name="Barry K."/>
            <person name="Miller A.N."/>
            <person name="Grigoriev I.V."/>
            <person name="Debuchy R."/>
            <person name="Gladieux P."/>
            <person name="Thoren M.H."/>
            <person name="Johannesson H."/>
        </authorList>
    </citation>
    <scope>NUCLEOTIDE SEQUENCE</scope>
    <source>
        <strain evidence="2">CBS 307.81</strain>
    </source>
</reference>
<dbReference type="AlphaFoldDB" id="A0AA39Z8R6"/>
<evidence type="ECO:0000313" key="3">
    <source>
        <dbReference type="Proteomes" id="UP001174997"/>
    </source>
</evidence>
<comment type="caution">
    <text evidence="2">The sequence shown here is derived from an EMBL/GenBank/DDBJ whole genome shotgun (WGS) entry which is preliminary data.</text>
</comment>
<feature type="region of interest" description="Disordered" evidence="1">
    <location>
        <begin position="169"/>
        <end position="201"/>
    </location>
</feature>
<dbReference type="Proteomes" id="UP001174997">
    <property type="component" value="Unassembled WGS sequence"/>
</dbReference>
<feature type="compositionally biased region" description="Pro residues" evidence="1">
    <location>
        <begin position="21"/>
        <end position="43"/>
    </location>
</feature>
<gene>
    <name evidence="2" type="ORF">QBC41DRAFT_398568</name>
</gene>
<sequence length="201" mass="22649">MLWQVRCRFSSILTGRTGGLPHPPHPAHPAHPAHPPPAPSSHPPPRHRAVHQPWHTNMAWTTQRPGQAFYTSDIPRPQHARRANIWFLLIARRYGRRPRTARDWPGGGLLSPDSSKARARRVAPTATAPAPHRSVHQSCCSISPAGLWRVRLQSGGFSYKQPRIEAFTSTPALPDRRQLPPTSTGPRTSWLRYEDINKNDR</sequence>
<organism evidence="2 3">
    <name type="scientific">Cercophora samala</name>
    <dbReference type="NCBI Taxonomy" id="330535"/>
    <lineage>
        <taxon>Eukaryota</taxon>
        <taxon>Fungi</taxon>
        <taxon>Dikarya</taxon>
        <taxon>Ascomycota</taxon>
        <taxon>Pezizomycotina</taxon>
        <taxon>Sordariomycetes</taxon>
        <taxon>Sordariomycetidae</taxon>
        <taxon>Sordariales</taxon>
        <taxon>Lasiosphaeriaceae</taxon>
        <taxon>Cercophora</taxon>
    </lineage>
</organism>
<proteinExistence type="predicted"/>
<protein>
    <submittedName>
        <fullName evidence="2">Uncharacterized protein</fullName>
    </submittedName>
</protein>
<feature type="region of interest" description="Disordered" evidence="1">
    <location>
        <begin position="14"/>
        <end position="50"/>
    </location>
</feature>